<evidence type="ECO:0000313" key="3">
    <source>
        <dbReference type="EMBL" id="MBB4118140.1"/>
    </source>
</evidence>
<dbReference type="EMBL" id="JACIFO010000001">
    <property type="protein sequence ID" value="MBB4118140.1"/>
    <property type="molecule type" value="Genomic_DNA"/>
</dbReference>
<feature type="chain" id="PRO_5032866729" description="Tll0287-like domain-containing protein" evidence="1">
    <location>
        <begin position="21"/>
        <end position="186"/>
    </location>
</feature>
<evidence type="ECO:0000256" key="1">
    <source>
        <dbReference type="SAM" id="SignalP"/>
    </source>
</evidence>
<dbReference type="RefSeq" id="WP_183475826.1">
    <property type="nucleotide sequence ID" value="NZ_JACIFO010000001.1"/>
</dbReference>
<feature type="signal peptide" evidence="1">
    <location>
        <begin position="1"/>
        <end position="20"/>
    </location>
</feature>
<protein>
    <recommendedName>
        <fullName evidence="2">Tll0287-like domain-containing protein</fullName>
    </recommendedName>
</protein>
<reference evidence="3 4" key="1">
    <citation type="submission" date="2020-08" db="EMBL/GenBank/DDBJ databases">
        <title>Genomic Encyclopedia of Type Strains, Phase IV (KMG-IV): sequencing the most valuable type-strain genomes for metagenomic binning, comparative biology and taxonomic classification.</title>
        <authorList>
            <person name="Goeker M."/>
        </authorList>
    </citation>
    <scope>NUCLEOTIDE SEQUENCE [LARGE SCALE GENOMIC DNA]</scope>
    <source>
        <strain evidence="3 4">DSM 29568</strain>
    </source>
</reference>
<proteinExistence type="predicted"/>
<dbReference type="PROSITE" id="PS51257">
    <property type="entry name" value="PROKAR_LIPOPROTEIN"/>
    <property type="match status" value="1"/>
</dbReference>
<gene>
    <name evidence="3" type="ORF">GGR32_000412</name>
</gene>
<dbReference type="Proteomes" id="UP000553034">
    <property type="component" value="Unassembled WGS sequence"/>
</dbReference>
<dbReference type="Pfam" id="PF11845">
    <property type="entry name" value="Tll0287-like"/>
    <property type="match status" value="1"/>
</dbReference>
<dbReference type="InterPro" id="IPR021796">
    <property type="entry name" value="Tll0287-like_dom"/>
</dbReference>
<evidence type="ECO:0000313" key="4">
    <source>
        <dbReference type="Proteomes" id="UP000553034"/>
    </source>
</evidence>
<feature type="domain" description="Tll0287-like" evidence="2">
    <location>
        <begin position="18"/>
        <end position="184"/>
    </location>
</feature>
<name>A0A840EMC5_9FLAO</name>
<keyword evidence="4" id="KW-1185">Reference proteome</keyword>
<organism evidence="3 4">
    <name type="scientific">Mesonia hippocampi</name>
    <dbReference type="NCBI Taxonomy" id="1628250"/>
    <lineage>
        <taxon>Bacteria</taxon>
        <taxon>Pseudomonadati</taxon>
        <taxon>Bacteroidota</taxon>
        <taxon>Flavobacteriia</taxon>
        <taxon>Flavobacteriales</taxon>
        <taxon>Flavobacteriaceae</taxon>
        <taxon>Mesonia</taxon>
    </lineage>
</organism>
<sequence length="186" mass="20847">MRKLIYFIAFLGLLSCKNNAQDNYRLLTEYKTKADSATAIAQQTLLGKVASSIKKGGTTYAVDFCAVEAMPITDSLSKHFQLKIGRISDKNRNPKNNLSTPTDKAAFALFSENKTLIDTLLPIESPVYYKRINLAMPACLKCHGNPAIDILPSTLQLIQEKYPKDLATNYQLNDLRGLWKVEFPKE</sequence>
<accession>A0A840EMC5</accession>
<evidence type="ECO:0000259" key="2">
    <source>
        <dbReference type="Pfam" id="PF11845"/>
    </source>
</evidence>
<keyword evidence="1" id="KW-0732">Signal</keyword>
<comment type="caution">
    <text evidence="3">The sequence shown here is derived from an EMBL/GenBank/DDBJ whole genome shotgun (WGS) entry which is preliminary data.</text>
</comment>
<dbReference type="AlphaFoldDB" id="A0A840EMC5"/>